<dbReference type="SMART" id="SM00194">
    <property type="entry name" value="PTPc"/>
    <property type="match status" value="1"/>
</dbReference>
<dbReference type="InterPro" id="IPR052123">
    <property type="entry name" value="Non-rcpt_Tyr_Phosphatase"/>
</dbReference>
<dbReference type="GO" id="GO:0009653">
    <property type="term" value="P:anatomical structure morphogenesis"/>
    <property type="evidence" value="ECO:0007669"/>
    <property type="project" value="UniProtKB-ARBA"/>
</dbReference>
<dbReference type="GO" id="GO:0048666">
    <property type="term" value="P:neuron development"/>
    <property type="evidence" value="ECO:0007669"/>
    <property type="project" value="UniProtKB-ARBA"/>
</dbReference>
<evidence type="ECO:0000256" key="1">
    <source>
        <dbReference type="ARBA" id="ARBA00013064"/>
    </source>
</evidence>
<dbReference type="PANTHER" id="PTHR46257">
    <property type="entry name" value="TYROSINE-PROTEIN PHOSPHATASE CORKSCREW"/>
    <property type="match status" value="1"/>
</dbReference>
<evidence type="ECO:0000256" key="4">
    <source>
        <dbReference type="ARBA" id="ARBA00022999"/>
    </source>
</evidence>
<dbReference type="GO" id="GO:0035556">
    <property type="term" value="P:intracellular signal transduction"/>
    <property type="evidence" value="ECO:0007669"/>
    <property type="project" value="TreeGrafter"/>
</dbReference>
<evidence type="ECO:0000259" key="6">
    <source>
        <dbReference type="PROSITE" id="PS50056"/>
    </source>
</evidence>
<reference evidence="7 8" key="1">
    <citation type="submission" date="2017-07" db="EMBL/GenBank/DDBJ databases">
        <authorList>
            <person name="Talla V."/>
            <person name="Backstrom N."/>
        </authorList>
    </citation>
    <scope>NUCLEOTIDE SEQUENCE [LARGE SCALE GENOMIC DNA]</scope>
</reference>
<dbReference type="PRINTS" id="PR00700">
    <property type="entry name" value="PRTYPHPHTASE"/>
</dbReference>
<protein>
    <recommendedName>
        <fullName evidence="1">protein-tyrosine-phosphatase</fullName>
        <ecNumber evidence="1">3.1.3.48</ecNumber>
    </recommendedName>
</protein>
<feature type="domain" description="Tyrosine-protein phosphatase" evidence="5">
    <location>
        <begin position="39"/>
        <end position="381"/>
    </location>
</feature>
<keyword evidence="4" id="KW-0727">SH2 domain</keyword>
<dbReference type="GO" id="GO:0001784">
    <property type="term" value="F:phosphotyrosine residue binding"/>
    <property type="evidence" value="ECO:0007669"/>
    <property type="project" value="TreeGrafter"/>
</dbReference>
<dbReference type="GO" id="GO:0004726">
    <property type="term" value="F:non-membrane spanning protein tyrosine phosphatase activity"/>
    <property type="evidence" value="ECO:0007669"/>
    <property type="project" value="TreeGrafter"/>
</dbReference>
<feature type="domain" description="Tyrosine specific protein phosphatases" evidence="6">
    <location>
        <begin position="291"/>
        <end position="372"/>
    </location>
</feature>
<evidence type="ECO:0000313" key="7">
    <source>
        <dbReference type="EMBL" id="VVC93808.1"/>
    </source>
</evidence>
<dbReference type="EC" id="3.1.3.48" evidence="1"/>
<evidence type="ECO:0000256" key="2">
    <source>
        <dbReference type="ARBA" id="ARBA00022801"/>
    </source>
</evidence>
<name>A0A5E4Q9L0_9NEOP</name>
<dbReference type="PROSITE" id="PS50055">
    <property type="entry name" value="TYR_PHOSPHATASE_PTP"/>
    <property type="match status" value="1"/>
</dbReference>
<dbReference type="SUPFAM" id="SSF52799">
    <property type="entry name" value="(Phosphotyrosine protein) phosphatases II"/>
    <property type="match status" value="1"/>
</dbReference>
<dbReference type="PROSITE" id="PS00383">
    <property type="entry name" value="TYR_PHOSPHATASE_1"/>
    <property type="match status" value="1"/>
</dbReference>
<dbReference type="InterPro" id="IPR000242">
    <property type="entry name" value="PTP_cat"/>
</dbReference>
<dbReference type="GO" id="GO:0005737">
    <property type="term" value="C:cytoplasm"/>
    <property type="evidence" value="ECO:0007669"/>
    <property type="project" value="TreeGrafter"/>
</dbReference>
<evidence type="ECO:0000259" key="5">
    <source>
        <dbReference type="PROSITE" id="PS50055"/>
    </source>
</evidence>
<keyword evidence="2" id="KW-0378">Hydrolase</keyword>
<dbReference type="GO" id="GO:0000278">
    <property type="term" value="P:mitotic cell cycle"/>
    <property type="evidence" value="ECO:0007669"/>
    <property type="project" value="TreeGrafter"/>
</dbReference>
<sequence>MIENSGDVLRLLQPVPGRTCLRPHDIEQNVQNPESICGIDKEFLSLKIVDDTHDYSTLEGMKTENVKKNRYRNILPYDHTRVILRRRKESNESDYINANYIRPSKLIDSNDSDKSSNESLSSVNSLVLRDEPQKIILVTKPLTADDAMSQLRQENKFLVKKVRMRIELNEKNGLLSRNVVKDKIYIATQGCLSNTVNDFWQMIWQEDVRVISMVTNEVEKGKKKCERYWPEPGHEERYDELTVKSVAETFYEDYLMRELDVSNKTHRRRVYQYQFLSWPDQCSPPDPDGVLAFIEDINRRMYNVSQEKNAPEQNILCVHCSAGVGRTGTFIVLDILIDKMMSGLNCEIDVHKTVKLVRAQRPGMVQNKIQYRFIYLALQHYSDIDTNKLKIRKKVYTSEA</sequence>
<dbReference type="PROSITE" id="PS50056">
    <property type="entry name" value="TYR_PHOSPHATASE_2"/>
    <property type="match status" value="1"/>
</dbReference>
<dbReference type="Gene3D" id="3.90.190.10">
    <property type="entry name" value="Protein tyrosine phosphatase superfamily"/>
    <property type="match status" value="1"/>
</dbReference>
<dbReference type="Pfam" id="PF00102">
    <property type="entry name" value="Y_phosphatase"/>
    <property type="match status" value="2"/>
</dbReference>
<gene>
    <name evidence="7" type="ORF">LSINAPIS_LOCUS5920</name>
</gene>
<accession>A0A5E4Q9L0</accession>
<evidence type="ECO:0000313" key="8">
    <source>
        <dbReference type="Proteomes" id="UP000324832"/>
    </source>
</evidence>
<dbReference type="AlphaFoldDB" id="A0A5E4Q9L0"/>
<dbReference type="InterPro" id="IPR003595">
    <property type="entry name" value="Tyr_Pase_cat"/>
</dbReference>
<proteinExistence type="predicted"/>
<dbReference type="Proteomes" id="UP000324832">
    <property type="component" value="Unassembled WGS sequence"/>
</dbReference>
<keyword evidence="3" id="KW-0904">Protein phosphatase</keyword>
<dbReference type="InterPro" id="IPR000387">
    <property type="entry name" value="Tyr_Pase_dom"/>
</dbReference>
<evidence type="ECO:0000256" key="3">
    <source>
        <dbReference type="ARBA" id="ARBA00022912"/>
    </source>
</evidence>
<organism evidence="7 8">
    <name type="scientific">Leptidea sinapis</name>
    <dbReference type="NCBI Taxonomy" id="189913"/>
    <lineage>
        <taxon>Eukaryota</taxon>
        <taxon>Metazoa</taxon>
        <taxon>Ecdysozoa</taxon>
        <taxon>Arthropoda</taxon>
        <taxon>Hexapoda</taxon>
        <taxon>Insecta</taxon>
        <taxon>Pterygota</taxon>
        <taxon>Neoptera</taxon>
        <taxon>Endopterygota</taxon>
        <taxon>Lepidoptera</taxon>
        <taxon>Glossata</taxon>
        <taxon>Ditrysia</taxon>
        <taxon>Papilionoidea</taxon>
        <taxon>Pieridae</taxon>
        <taxon>Dismorphiinae</taxon>
        <taxon>Leptidea</taxon>
    </lineage>
</organism>
<dbReference type="SMART" id="SM00404">
    <property type="entry name" value="PTPc_motif"/>
    <property type="match status" value="1"/>
</dbReference>
<dbReference type="PANTHER" id="PTHR46257:SF3">
    <property type="entry name" value="TYROSINE-PROTEIN PHOSPHATASE CORKSCREW"/>
    <property type="match status" value="1"/>
</dbReference>
<dbReference type="InterPro" id="IPR029021">
    <property type="entry name" value="Prot-tyrosine_phosphatase-like"/>
</dbReference>
<keyword evidence="8" id="KW-1185">Reference proteome</keyword>
<dbReference type="EMBL" id="FZQP02001781">
    <property type="protein sequence ID" value="VVC93808.1"/>
    <property type="molecule type" value="Genomic_DNA"/>
</dbReference>
<dbReference type="InterPro" id="IPR016130">
    <property type="entry name" value="Tyr_Pase_AS"/>
</dbReference>